<dbReference type="Pfam" id="PF25391">
    <property type="entry name" value="WD40_Gbeta"/>
    <property type="match status" value="1"/>
</dbReference>
<evidence type="ECO:0000256" key="4">
    <source>
        <dbReference type="ARBA" id="ARBA00023224"/>
    </source>
</evidence>
<dbReference type="PROSITE" id="PS50082">
    <property type="entry name" value="WD_REPEATS_2"/>
    <property type="match status" value="5"/>
</dbReference>
<dbReference type="PANTHER" id="PTHR19850">
    <property type="entry name" value="GUANINE NUCLEOTIDE-BINDING PROTEIN BETA G PROTEIN BETA"/>
    <property type="match status" value="1"/>
</dbReference>
<accession>A7TKQ9</accession>
<evidence type="ECO:0000313" key="7">
    <source>
        <dbReference type="Proteomes" id="UP000000267"/>
    </source>
</evidence>
<evidence type="ECO:0000256" key="2">
    <source>
        <dbReference type="ARBA" id="ARBA00022574"/>
    </source>
</evidence>
<dbReference type="AlphaFoldDB" id="A7TKQ9"/>
<dbReference type="InterPro" id="IPR015943">
    <property type="entry name" value="WD40/YVTN_repeat-like_dom_sf"/>
</dbReference>
<proteinExistence type="inferred from homology"/>
<dbReference type="GO" id="GO:0061951">
    <property type="term" value="P:establishment of protein localization to plasma membrane"/>
    <property type="evidence" value="ECO:0007669"/>
    <property type="project" value="EnsemblFungi"/>
</dbReference>
<evidence type="ECO:0000256" key="5">
    <source>
        <dbReference type="PROSITE-ProRule" id="PRU00221"/>
    </source>
</evidence>
<reference evidence="6 7" key="1">
    <citation type="journal article" date="2007" name="Proc. Natl. Acad. Sci. U.S.A.">
        <title>Independent sorting-out of thousands of duplicated gene pairs in two yeast species descended from a whole-genome duplication.</title>
        <authorList>
            <person name="Scannell D.R."/>
            <person name="Frank A.C."/>
            <person name="Conant G.C."/>
            <person name="Byrne K.P."/>
            <person name="Woolfit M."/>
            <person name="Wolfe K.H."/>
        </authorList>
    </citation>
    <scope>NUCLEOTIDE SEQUENCE [LARGE SCALE GENOMIC DNA]</scope>
    <source>
        <strain evidence="7">ATCC 22028 / DSM 70294 / BCRC 21397 / CBS 2163 / NBRC 10782 / NRRL Y-8283 / UCD 57-17</strain>
    </source>
</reference>
<dbReference type="GO" id="GO:0031680">
    <property type="term" value="C:G-protein beta/gamma-subunit complex"/>
    <property type="evidence" value="ECO:0007669"/>
    <property type="project" value="EnsemblFungi"/>
</dbReference>
<keyword evidence="3" id="KW-0677">Repeat</keyword>
<dbReference type="PROSITE" id="PS50294">
    <property type="entry name" value="WD_REPEATS_REGION"/>
    <property type="match status" value="2"/>
</dbReference>
<evidence type="ECO:0000256" key="3">
    <source>
        <dbReference type="ARBA" id="ARBA00022737"/>
    </source>
</evidence>
<comment type="similarity">
    <text evidence="1">Belongs to the WD repeat G protein beta family.</text>
</comment>
<dbReference type="GO" id="GO:0120171">
    <property type="term" value="C:Cdc24p-Far1p-Gbetagamma complex"/>
    <property type="evidence" value="ECO:0007669"/>
    <property type="project" value="EnsemblFungi"/>
</dbReference>
<dbReference type="RefSeq" id="XP_001645029.1">
    <property type="nucleotide sequence ID" value="XM_001644979.1"/>
</dbReference>
<dbReference type="EMBL" id="DS480409">
    <property type="protein sequence ID" value="EDO17171.1"/>
    <property type="molecule type" value="Genomic_DNA"/>
</dbReference>
<dbReference type="InterPro" id="IPR020472">
    <property type="entry name" value="WD40_PAC1"/>
</dbReference>
<dbReference type="FunCoup" id="A7TKQ9">
    <property type="interactions" value="497"/>
</dbReference>
<keyword evidence="4" id="KW-0807">Transducer</keyword>
<feature type="repeat" description="WD" evidence="5">
    <location>
        <begin position="217"/>
        <end position="263"/>
    </location>
</feature>
<dbReference type="STRING" id="436907.A7TKQ9"/>
<evidence type="ECO:0000313" key="6">
    <source>
        <dbReference type="EMBL" id="EDO17171.1"/>
    </source>
</evidence>
<feature type="repeat" description="WD" evidence="5">
    <location>
        <begin position="264"/>
        <end position="305"/>
    </location>
</feature>
<dbReference type="GO" id="GO:0001965">
    <property type="term" value="F:G-protein alpha-subunit binding"/>
    <property type="evidence" value="ECO:0007669"/>
    <property type="project" value="EnsemblFungi"/>
</dbReference>
<dbReference type="GO" id="GO:0019901">
    <property type="term" value="F:protein kinase binding"/>
    <property type="evidence" value="ECO:0007669"/>
    <property type="project" value="EnsemblFungi"/>
</dbReference>
<dbReference type="PROSITE" id="PS00678">
    <property type="entry name" value="WD_REPEATS_1"/>
    <property type="match status" value="2"/>
</dbReference>
<feature type="repeat" description="WD" evidence="5">
    <location>
        <begin position="384"/>
        <end position="420"/>
    </location>
</feature>
<dbReference type="GeneID" id="5545370"/>
<gene>
    <name evidence="6" type="ORF">Kpol_1072p41</name>
</gene>
<organism evidence="7">
    <name type="scientific">Vanderwaltozyma polyspora (strain ATCC 22028 / DSM 70294 / BCRC 21397 / CBS 2163 / NBRC 10782 / NRRL Y-8283 / UCD 57-17)</name>
    <name type="common">Kluyveromyces polysporus</name>
    <dbReference type="NCBI Taxonomy" id="436907"/>
    <lineage>
        <taxon>Eukaryota</taxon>
        <taxon>Fungi</taxon>
        <taxon>Dikarya</taxon>
        <taxon>Ascomycota</taxon>
        <taxon>Saccharomycotina</taxon>
        <taxon>Saccharomycetes</taxon>
        <taxon>Saccharomycetales</taxon>
        <taxon>Saccharomycetaceae</taxon>
        <taxon>Vanderwaltozyma</taxon>
    </lineage>
</organism>
<feature type="repeat" description="WD" evidence="5">
    <location>
        <begin position="176"/>
        <end position="216"/>
    </location>
</feature>
<sequence>MSTYQVMTNNYNNDYHLQTQTLVIPDTMTVEEDIQQRIDLARQETKHLYAQIDKVKMKVQDADLCQMAKSVKSLNSDALNLKPTLTLKGHNNKIADFRWSQDSKNLLSASQDGFMLVWDSETGLKKNAIPLDSQWVLSCAISPSGNLVASAGLNNNCTVYRVSKEARVQQSIVSIFKGHTCYISDVEFLDNSKIVTASGDMTCALWDIPKAKRVREYADHLGDVLSISLPPAHTENSANLFASSGSDGYTYIWDVRSAASVQSFFVSNSDVNTVKFFKDGNSIVTGSDDGTLRMFDLRADCPIATYSLNKTMTNESQTYSSTTTEYGQKSPTSPSVATLNSSYLDNQGVMSLDFSASGRLMFACYTDIGVLVWDILKAEIVGKLEGHSNRVSNIRTSPDGLAVCTGSWDSTMKVWSPNYV</sequence>
<dbReference type="GO" id="GO:0097110">
    <property type="term" value="F:scaffold protein binding"/>
    <property type="evidence" value="ECO:0007669"/>
    <property type="project" value="EnsemblFungi"/>
</dbReference>
<feature type="repeat" description="WD" evidence="5">
    <location>
        <begin position="87"/>
        <end position="128"/>
    </location>
</feature>
<dbReference type="GO" id="GO:0031682">
    <property type="term" value="F:G-protein gamma-subunit binding"/>
    <property type="evidence" value="ECO:0007669"/>
    <property type="project" value="EnsemblFungi"/>
</dbReference>
<dbReference type="SMART" id="SM00320">
    <property type="entry name" value="WD40"/>
    <property type="match status" value="7"/>
</dbReference>
<dbReference type="Gene3D" id="2.130.10.10">
    <property type="entry name" value="YVTN repeat-like/Quinoprotein amine dehydrogenase"/>
    <property type="match status" value="1"/>
</dbReference>
<dbReference type="InterPro" id="IPR016346">
    <property type="entry name" value="G-protein_beta_1-5"/>
</dbReference>
<dbReference type="GO" id="GO:0043577">
    <property type="term" value="P:chemotropism"/>
    <property type="evidence" value="ECO:0007669"/>
    <property type="project" value="EnsemblFungi"/>
</dbReference>
<dbReference type="OMA" id="PLDSQWV"/>
<dbReference type="PIRSF" id="PIRSF002394">
    <property type="entry name" value="GN-bd_beta"/>
    <property type="match status" value="1"/>
</dbReference>
<dbReference type="SUPFAM" id="SSF50978">
    <property type="entry name" value="WD40 repeat-like"/>
    <property type="match status" value="1"/>
</dbReference>
<dbReference type="GO" id="GO:1903260">
    <property type="term" value="P:protein localization to mating projection tip"/>
    <property type="evidence" value="ECO:0007669"/>
    <property type="project" value="EnsemblFungi"/>
</dbReference>
<dbReference type="GO" id="GO:0005834">
    <property type="term" value="C:heterotrimeric G-protein complex"/>
    <property type="evidence" value="ECO:0007669"/>
    <property type="project" value="EnsemblFungi"/>
</dbReference>
<dbReference type="PRINTS" id="PR00320">
    <property type="entry name" value="GPROTEINBRPT"/>
</dbReference>
<dbReference type="Pfam" id="PF00400">
    <property type="entry name" value="WD40"/>
    <property type="match status" value="2"/>
</dbReference>
<dbReference type="GO" id="GO:0000750">
    <property type="term" value="P:pheromone-dependent signal transduction involved in conjugation with cellular fusion"/>
    <property type="evidence" value="ECO:0007669"/>
    <property type="project" value="EnsemblFungi"/>
</dbReference>
<dbReference type="InterPro" id="IPR036322">
    <property type="entry name" value="WD40_repeat_dom_sf"/>
</dbReference>
<dbReference type="PRINTS" id="PR00319">
    <property type="entry name" value="GPROTEINB"/>
</dbReference>
<name>A7TKQ9_VANPO</name>
<dbReference type="KEGG" id="vpo:Kpol_1072p41"/>
<dbReference type="InParanoid" id="A7TKQ9"/>
<evidence type="ECO:0000256" key="1">
    <source>
        <dbReference type="ARBA" id="ARBA00009768"/>
    </source>
</evidence>
<keyword evidence="2 5" id="KW-0853">WD repeat</keyword>
<dbReference type="OrthoDB" id="10255630at2759"/>
<dbReference type="Proteomes" id="UP000000267">
    <property type="component" value="Unassembled WGS sequence"/>
</dbReference>
<dbReference type="InterPro" id="IPR019775">
    <property type="entry name" value="WD40_repeat_CS"/>
</dbReference>
<dbReference type="CDD" id="cd00200">
    <property type="entry name" value="WD40"/>
    <property type="match status" value="1"/>
</dbReference>
<dbReference type="GO" id="GO:0001403">
    <property type="term" value="P:invasive growth in response to glucose limitation"/>
    <property type="evidence" value="ECO:0007669"/>
    <property type="project" value="EnsemblFungi"/>
</dbReference>
<dbReference type="GO" id="GO:0031267">
    <property type="term" value="F:small GTPase binding"/>
    <property type="evidence" value="ECO:0007669"/>
    <property type="project" value="EnsemblFungi"/>
</dbReference>
<dbReference type="eggNOG" id="KOG0286">
    <property type="taxonomic scope" value="Eukaryota"/>
</dbReference>
<keyword evidence="7" id="KW-1185">Reference proteome</keyword>
<dbReference type="GO" id="GO:0005937">
    <property type="term" value="C:mating projection"/>
    <property type="evidence" value="ECO:0007669"/>
    <property type="project" value="EnsemblFungi"/>
</dbReference>
<protein>
    <submittedName>
        <fullName evidence="6">Uncharacterized protein</fullName>
    </submittedName>
</protein>
<dbReference type="HOGENOM" id="CLU_000288_57_34_1"/>
<dbReference type="InterPro" id="IPR001680">
    <property type="entry name" value="WD40_rpt"/>
</dbReference>
<dbReference type="PhylomeDB" id="A7TKQ9"/>
<dbReference type="InterPro" id="IPR001632">
    <property type="entry name" value="WD40_G-protein_beta-like"/>
</dbReference>